<dbReference type="RefSeq" id="WP_041967418.1">
    <property type="nucleotide sequence ID" value="NZ_BASE01000093.1"/>
</dbReference>
<organism evidence="2 3">
    <name type="scientific">Mesobacillus selenatarsenatis (strain DSM 18680 / JCM 14380 / FERM P-15431 / SF-1)</name>
    <dbReference type="NCBI Taxonomy" id="1321606"/>
    <lineage>
        <taxon>Bacteria</taxon>
        <taxon>Bacillati</taxon>
        <taxon>Bacillota</taxon>
        <taxon>Bacilli</taxon>
        <taxon>Bacillales</taxon>
        <taxon>Bacillaceae</taxon>
        <taxon>Mesobacillus</taxon>
    </lineage>
</organism>
<keyword evidence="1" id="KW-1133">Transmembrane helix</keyword>
<name>A0A0A8X9U1_MESS1</name>
<sequence>MEPLFGLFGLFGVLLSIGLPIVLIVLFVMLVTSTKRQEALLTEILAELRKKDSNQNYLNR</sequence>
<dbReference type="AlphaFoldDB" id="A0A0A8X9U1"/>
<evidence type="ECO:0000313" key="2">
    <source>
        <dbReference type="EMBL" id="GAM15792.1"/>
    </source>
</evidence>
<dbReference type="EMBL" id="BASE01000093">
    <property type="protein sequence ID" value="GAM15792.1"/>
    <property type="molecule type" value="Genomic_DNA"/>
</dbReference>
<gene>
    <name evidence="2" type="ORF">SAMD00020551_3950</name>
</gene>
<evidence type="ECO:0000256" key="1">
    <source>
        <dbReference type="SAM" id="Phobius"/>
    </source>
</evidence>
<dbReference type="OrthoDB" id="2942547at2"/>
<reference evidence="2 3" key="1">
    <citation type="submission" date="2013-06" db="EMBL/GenBank/DDBJ databases">
        <title>Whole genome shotgun sequence of Bacillus selenatarsenatis SF-1.</title>
        <authorList>
            <person name="Kuroda M."/>
            <person name="Sei K."/>
            <person name="Yamashita M."/>
            <person name="Ike M."/>
        </authorList>
    </citation>
    <scope>NUCLEOTIDE SEQUENCE [LARGE SCALE GENOMIC DNA]</scope>
    <source>
        <strain evidence="2 3">SF-1</strain>
    </source>
</reference>
<protein>
    <submittedName>
        <fullName evidence="2">Uncharacterized protein</fullName>
    </submittedName>
</protein>
<keyword evidence="1" id="KW-0812">Transmembrane</keyword>
<accession>A0A0A8X9U1</accession>
<evidence type="ECO:0000313" key="3">
    <source>
        <dbReference type="Proteomes" id="UP000031014"/>
    </source>
</evidence>
<dbReference type="Proteomes" id="UP000031014">
    <property type="component" value="Unassembled WGS sequence"/>
</dbReference>
<feature type="transmembrane region" description="Helical" evidence="1">
    <location>
        <begin position="6"/>
        <end position="31"/>
    </location>
</feature>
<dbReference type="STRING" id="1321606.SAMD00020551_3950"/>
<keyword evidence="3" id="KW-1185">Reference proteome</keyword>
<proteinExistence type="predicted"/>
<keyword evidence="1" id="KW-0472">Membrane</keyword>
<comment type="caution">
    <text evidence="2">The sequence shown here is derived from an EMBL/GenBank/DDBJ whole genome shotgun (WGS) entry which is preliminary data.</text>
</comment>